<dbReference type="InterPro" id="IPR023635">
    <property type="entry name" value="Peptide_deformylase"/>
</dbReference>
<name>A0A518D6V3_9BACT</name>
<dbReference type="GO" id="GO:0042586">
    <property type="term" value="F:peptide deformylase activity"/>
    <property type="evidence" value="ECO:0007669"/>
    <property type="project" value="UniProtKB-UniRule"/>
</dbReference>
<evidence type="ECO:0000256" key="2">
    <source>
        <dbReference type="HAMAP-Rule" id="MF_00163"/>
    </source>
</evidence>
<dbReference type="EMBL" id="CP036291">
    <property type="protein sequence ID" value="QDU87185.1"/>
    <property type="molecule type" value="Genomic_DNA"/>
</dbReference>
<feature type="binding site" evidence="2">
    <location>
        <position position="139"/>
    </location>
    <ligand>
        <name>Fe cation</name>
        <dbReference type="ChEBI" id="CHEBI:24875"/>
    </ligand>
</feature>
<dbReference type="InterPro" id="IPR036821">
    <property type="entry name" value="Peptide_deformylase_sf"/>
</dbReference>
<evidence type="ECO:0000313" key="3">
    <source>
        <dbReference type="EMBL" id="QDU87185.1"/>
    </source>
</evidence>
<feature type="binding site" evidence="2">
    <location>
        <position position="135"/>
    </location>
    <ligand>
        <name>Fe cation</name>
        <dbReference type="ChEBI" id="CHEBI:24875"/>
    </ligand>
</feature>
<dbReference type="PANTHER" id="PTHR10458:SF22">
    <property type="entry name" value="PEPTIDE DEFORMYLASE"/>
    <property type="match status" value="1"/>
</dbReference>
<protein>
    <recommendedName>
        <fullName evidence="2">Peptide deformylase</fullName>
        <shortName evidence="2">PDF</shortName>
        <ecNumber evidence="2">3.5.1.88</ecNumber>
    </recommendedName>
    <alternativeName>
        <fullName evidence="2">Polypeptide deformylase</fullName>
    </alternativeName>
</protein>
<gene>
    <name evidence="2 3" type="primary">def</name>
    <name evidence="3" type="ORF">Pla175_05410</name>
</gene>
<dbReference type="GO" id="GO:0046872">
    <property type="term" value="F:metal ion binding"/>
    <property type="evidence" value="ECO:0007669"/>
    <property type="project" value="UniProtKB-KW"/>
</dbReference>
<dbReference type="SUPFAM" id="SSF56420">
    <property type="entry name" value="Peptide deformylase"/>
    <property type="match status" value="1"/>
</dbReference>
<dbReference type="CDD" id="cd00487">
    <property type="entry name" value="Pep_deformylase"/>
    <property type="match status" value="1"/>
</dbReference>
<keyword evidence="2" id="KW-0479">Metal-binding</keyword>
<feature type="binding site" evidence="2">
    <location>
        <position position="93"/>
    </location>
    <ligand>
        <name>Fe cation</name>
        <dbReference type="ChEBI" id="CHEBI:24875"/>
    </ligand>
</feature>
<accession>A0A518D6V3</accession>
<proteinExistence type="inferred from homology"/>
<dbReference type="AlphaFoldDB" id="A0A518D6V3"/>
<dbReference type="OrthoDB" id="9784988at2"/>
<feature type="active site" evidence="2">
    <location>
        <position position="136"/>
    </location>
</feature>
<keyword evidence="2" id="KW-0408">Iron</keyword>
<evidence type="ECO:0000313" key="4">
    <source>
        <dbReference type="Proteomes" id="UP000317429"/>
    </source>
</evidence>
<keyword evidence="2" id="KW-0648">Protein biosynthesis</keyword>
<dbReference type="KEGG" id="pnd:Pla175_05410"/>
<comment type="similarity">
    <text evidence="1 2">Belongs to the polypeptide deformylase family.</text>
</comment>
<dbReference type="PIRSF" id="PIRSF004749">
    <property type="entry name" value="Pep_def"/>
    <property type="match status" value="1"/>
</dbReference>
<reference evidence="3 4" key="1">
    <citation type="submission" date="2019-02" db="EMBL/GenBank/DDBJ databases">
        <title>Deep-cultivation of Planctomycetes and their phenomic and genomic characterization uncovers novel biology.</title>
        <authorList>
            <person name="Wiegand S."/>
            <person name="Jogler M."/>
            <person name="Boedeker C."/>
            <person name="Pinto D."/>
            <person name="Vollmers J."/>
            <person name="Rivas-Marin E."/>
            <person name="Kohn T."/>
            <person name="Peeters S.H."/>
            <person name="Heuer A."/>
            <person name="Rast P."/>
            <person name="Oberbeckmann S."/>
            <person name="Bunk B."/>
            <person name="Jeske O."/>
            <person name="Meyerdierks A."/>
            <person name="Storesund J.E."/>
            <person name="Kallscheuer N."/>
            <person name="Luecker S."/>
            <person name="Lage O.M."/>
            <person name="Pohl T."/>
            <person name="Merkel B.J."/>
            <person name="Hornburger P."/>
            <person name="Mueller R.-W."/>
            <person name="Bruemmer F."/>
            <person name="Labrenz M."/>
            <person name="Spormann A.M."/>
            <person name="Op den Camp H."/>
            <person name="Overmann J."/>
            <person name="Amann R."/>
            <person name="Jetten M.S.M."/>
            <person name="Mascher T."/>
            <person name="Medema M.H."/>
            <person name="Devos D.P."/>
            <person name="Kaster A.-K."/>
            <person name="Ovreas L."/>
            <person name="Rohde M."/>
            <person name="Galperin M.Y."/>
            <person name="Jogler C."/>
        </authorList>
    </citation>
    <scope>NUCLEOTIDE SEQUENCE [LARGE SCALE GENOMIC DNA]</scope>
    <source>
        <strain evidence="3 4">Pla175</strain>
    </source>
</reference>
<dbReference type="RefSeq" id="WP_145281094.1">
    <property type="nucleotide sequence ID" value="NZ_CP036291.1"/>
</dbReference>
<keyword evidence="2 3" id="KW-0378">Hydrolase</keyword>
<keyword evidence="4" id="KW-1185">Reference proteome</keyword>
<dbReference type="PRINTS" id="PR01576">
    <property type="entry name" value="PDEFORMYLASE"/>
</dbReference>
<dbReference type="HAMAP" id="MF_00163">
    <property type="entry name" value="Pep_deformylase"/>
    <property type="match status" value="1"/>
</dbReference>
<sequence length="195" mass="21733">MALKVIHYPHPTLRHVSRPLMRVDAELRAMVDEMLELMYEHEGIGLAANQVDLPYRLFVTNPTGDPDSPESERVFLNPVIVRGAGTAEGSEGCLSLPGLYGPVVRKTSIRVQAYDLAGNEIDEELTGLAARVFQHETDHLDGTLFIDRVPPSHKASLRDELEEFEIDFSSKQESGDVPSDKSIADRIAELERLRT</sequence>
<dbReference type="EC" id="3.5.1.88" evidence="2"/>
<comment type="catalytic activity">
    <reaction evidence="2">
        <text>N-terminal N-formyl-L-methionyl-[peptide] + H2O = N-terminal L-methionyl-[peptide] + formate</text>
        <dbReference type="Rhea" id="RHEA:24420"/>
        <dbReference type="Rhea" id="RHEA-COMP:10639"/>
        <dbReference type="Rhea" id="RHEA-COMP:10640"/>
        <dbReference type="ChEBI" id="CHEBI:15377"/>
        <dbReference type="ChEBI" id="CHEBI:15740"/>
        <dbReference type="ChEBI" id="CHEBI:49298"/>
        <dbReference type="ChEBI" id="CHEBI:64731"/>
        <dbReference type="EC" id="3.5.1.88"/>
    </reaction>
</comment>
<dbReference type="Proteomes" id="UP000317429">
    <property type="component" value="Chromosome"/>
</dbReference>
<dbReference type="Pfam" id="PF01327">
    <property type="entry name" value="Pep_deformylase"/>
    <property type="match status" value="1"/>
</dbReference>
<evidence type="ECO:0000256" key="1">
    <source>
        <dbReference type="ARBA" id="ARBA00010759"/>
    </source>
</evidence>
<dbReference type="Gene3D" id="3.90.45.10">
    <property type="entry name" value="Peptide deformylase"/>
    <property type="match status" value="1"/>
</dbReference>
<organism evidence="3 4">
    <name type="scientific">Pirellulimonas nuda</name>
    <dbReference type="NCBI Taxonomy" id="2528009"/>
    <lineage>
        <taxon>Bacteria</taxon>
        <taxon>Pseudomonadati</taxon>
        <taxon>Planctomycetota</taxon>
        <taxon>Planctomycetia</taxon>
        <taxon>Pirellulales</taxon>
        <taxon>Lacipirellulaceae</taxon>
        <taxon>Pirellulimonas</taxon>
    </lineage>
</organism>
<dbReference type="NCBIfam" id="TIGR00079">
    <property type="entry name" value="pept_deformyl"/>
    <property type="match status" value="1"/>
</dbReference>
<dbReference type="PANTHER" id="PTHR10458">
    <property type="entry name" value="PEPTIDE DEFORMYLASE"/>
    <property type="match status" value="1"/>
</dbReference>
<comment type="cofactor">
    <cofactor evidence="2">
        <name>Fe(2+)</name>
        <dbReference type="ChEBI" id="CHEBI:29033"/>
    </cofactor>
    <text evidence="2">Binds 1 Fe(2+) ion.</text>
</comment>
<comment type="function">
    <text evidence="2">Removes the formyl group from the N-terminal Met of newly synthesized proteins. Requires at least a dipeptide for an efficient rate of reaction. N-terminal L-methionine is a prerequisite for activity but the enzyme has broad specificity at other positions.</text>
</comment>
<dbReference type="NCBIfam" id="NF001159">
    <property type="entry name" value="PRK00150.1-3"/>
    <property type="match status" value="1"/>
</dbReference>
<dbReference type="GO" id="GO:0006412">
    <property type="term" value="P:translation"/>
    <property type="evidence" value="ECO:0007669"/>
    <property type="project" value="UniProtKB-UniRule"/>
</dbReference>